<keyword evidence="5 9" id="KW-0812">Transmembrane</keyword>
<evidence type="ECO:0000256" key="3">
    <source>
        <dbReference type="ARBA" id="ARBA00022475"/>
    </source>
</evidence>
<evidence type="ECO:0000256" key="9">
    <source>
        <dbReference type="RuleBase" id="RU369079"/>
    </source>
</evidence>
<evidence type="ECO:0000256" key="2">
    <source>
        <dbReference type="ARBA" id="ARBA00022448"/>
    </source>
</evidence>
<dbReference type="PANTHER" id="PTHR35011:SF2">
    <property type="entry name" value="2,3-DIKETO-L-GULONATE TRAP TRANSPORTER SMALL PERMEASE PROTEIN YIAM"/>
    <property type="match status" value="1"/>
</dbReference>
<keyword evidence="7 9" id="KW-0472">Membrane</keyword>
<evidence type="ECO:0000313" key="12">
    <source>
        <dbReference type="Proteomes" id="UP000669605"/>
    </source>
</evidence>
<evidence type="ECO:0000256" key="4">
    <source>
        <dbReference type="ARBA" id="ARBA00022519"/>
    </source>
</evidence>
<feature type="domain" description="Tripartite ATP-independent periplasmic transporters DctQ component" evidence="10">
    <location>
        <begin position="22"/>
        <end position="179"/>
    </location>
</feature>
<evidence type="ECO:0000313" key="11">
    <source>
        <dbReference type="EMBL" id="NMH16145.1"/>
    </source>
</evidence>
<comment type="subunit">
    <text evidence="9">The complex comprises the extracytoplasmic solute receptor protein and the two transmembrane proteins.</text>
</comment>
<feature type="transmembrane region" description="Helical" evidence="9">
    <location>
        <begin position="45"/>
        <end position="66"/>
    </location>
</feature>
<keyword evidence="4 9" id="KW-0997">Cell inner membrane</keyword>
<dbReference type="RefSeq" id="WP_169115427.1">
    <property type="nucleotide sequence ID" value="NZ_JAAAUB010000003.1"/>
</dbReference>
<keyword evidence="2 9" id="KW-0813">Transport</keyword>
<evidence type="ECO:0000256" key="5">
    <source>
        <dbReference type="ARBA" id="ARBA00022692"/>
    </source>
</evidence>
<dbReference type="EMBL" id="JAAAUB010000003">
    <property type="protein sequence ID" value="NMH16145.1"/>
    <property type="molecule type" value="Genomic_DNA"/>
</dbReference>
<gene>
    <name evidence="11" type="ORF">GV368_03285</name>
</gene>
<comment type="caution">
    <text evidence="11">The sequence shown here is derived from an EMBL/GenBank/DDBJ whole genome shotgun (WGS) entry which is preliminary data.</text>
</comment>
<comment type="similarity">
    <text evidence="8 9">Belongs to the TRAP transporter small permease family.</text>
</comment>
<evidence type="ECO:0000259" key="10">
    <source>
        <dbReference type="Pfam" id="PF04290"/>
    </source>
</evidence>
<evidence type="ECO:0000256" key="8">
    <source>
        <dbReference type="ARBA" id="ARBA00038436"/>
    </source>
</evidence>
<keyword evidence="6 9" id="KW-1133">Transmembrane helix</keyword>
<evidence type="ECO:0000256" key="1">
    <source>
        <dbReference type="ARBA" id="ARBA00004429"/>
    </source>
</evidence>
<sequence length="211" mass="23532">MFRRLLDRLEEFTIGALLAISTLVIFLAVVHRYLAGFAIPYLQDWLLGFHFGWAQEFAMICAVWMAKFGAAYGVRTGIHVGVDLLVMRLHGGARRACITLGLLCGLLFCGLLVWYGVRLVWENGAAYAWYTGLGRDPGPYFEGPLTADLEWPSWMVYLAIPLGSALMGWRFLEVLLGYWRDGTLPQHRVAHVKGLDEGEGVPPSVEQGASR</sequence>
<organism evidence="11 12">
    <name type="scientific">Tepidiphilus baoligensis</name>
    <dbReference type="NCBI Taxonomy" id="2698687"/>
    <lineage>
        <taxon>Bacteria</taxon>
        <taxon>Pseudomonadati</taxon>
        <taxon>Pseudomonadota</taxon>
        <taxon>Hydrogenophilia</taxon>
        <taxon>Hydrogenophilales</taxon>
        <taxon>Hydrogenophilaceae</taxon>
        <taxon>Tepidiphilus</taxon>
    </lineage>
</organism>
<comment type="function">
    <text evidence="9">Part of the tripartite ATP-independent periplasmic (TRAP) transport system.</text>
</comment>
<dbReference type="Pfam" id="PF04290">
    <property type="entry name" value="DctQ"/>
    <property type="match status" value="1"/>
</dbReference>
<feature type="transmembrane region" description="Helical" evidence="9">
    <location>
        <begin position="12"/>
        <end position="33"/>
    </location>
</feature>
<feature type="transmembrane region" description="Helical" evidence="9">
    <location>
        <begin position="97"/>
        <end position="117"/>
    </location>
</feature>
<protein>
    <recommendedName>
        <fullName evidence="9">TRAP transporter small permease protein</fullName>
    </recommendedName>
</protein>
<reference evidence="11 12" key="1">
    <citation type="journal article" date="2020" name="Curr. Microbiol.">
        <title>Tepidiphilus baoligensis sp. nov., a Novel Bacterium of the Family Hydrogenophilaceae Isolated from an Oil Reservoir.</title>
        <authorList>
            <person name="Zhang X."/>
            <person name="Wang G."/>
            <person name="Ma X."/>
            <person name="Yu J."/>
            <person name="You J."/>
            <person name="Xue Y."/>
            <person name="Ma Y."/>
        </authorList>
    </citation>
    <scope>NUCLEOTIDE SEQUENCE [LARGE SCALE GENOMIC DNA]</scope>
    <source>
        <strain evidence="11 12">B18-69</strain>
    </source>
</reference>
<evidence type="ECO:0000256" key="6">
    <source>
        <dbReference type="ARBA" id="ARBA00022989"/>
    </source>
</evidence>
<dbReference type="InterPro" id="IPR007387">
    <property type="entry name" value="TRAP_DctQ"/>
</dbReference>
<evidence type="ECO:0000256" key="7">
    <source>
        <dbReference type="ARBA" id="ARBA00023136"/>
    </source>
</evidence>
<keyword evidence="12" id="KW-1185">Reference proteome</keyword>
<keyword evidence="3" id="KW-1003">Cell membrane</keyword>
<dbReference type="Proteomes" id="UP000669605">
    <property type="component" value="Unassembled WGS sequence"/>
</dbReference>
<feature type="transmembrane region" description="Helical" evidence="9">
    <location>
        <begin position="154"/>
        <end position="172"/>
    </location>
</feature>
<dbReference type="InterPro" id="IPR055348">
    <property type="entry name" value="DctQ"/>
</dbReference>
<dbReference type="PANTHER" id="PTHR35011">
    <property type="entry name" value="2,3-DIKETO-L-GULONATE TRAP TRANSPORTER SMALL PERMEASE PROTEIN YIAM"/>
    <property type="match status" value="1"/>
</dbReference>
<name>A0ABX1QJJ4_9PROT</name>
<comment type="subcellular location">
    <subcellularLocation>
        <location evidence="1 9">Cell inner membrane</location>
        <topology evidence="1 9">Multi-pass membrane protein</topology>
    </subcellularLocation>
</comment>
<proteinExistence type="inferred from homology"/>
<accession>A0ABX1QJJ4</accession>